<dbReference type="GO" id="GO:0000466">
    <property type="term" value="P:maturation of 5.8S rRNA from tricistronic rRNA transcript (SSU-rRNA, 5.8S rRNA, LSU-rRNA)"/>
    <property type="evidence" value="ECO:0007669"/>
    <property type="project" value="TreeGrafter"/>
</dbReference>
<evidence type="ECO:0000259" key="2">
    <source>
        <dbReference type="Pfam" id="PF11707"/>
    </source>
</evidence>
<feature type="domain" description="URB1 central HEAT repeat" evidence="4">
    <location>
        <begin position="652"/>
        <end position="741"/>
    </location>
</feature>
<protein>
    <submittedName>
        <fullName evidence="6 7">Nucleolar pre-ribosomal-associated protein 1 isoform X1</fullName>
    </submittedName>
</protein>
<dbReference type="RefSeq" id="XP_032802465.1">
    <property type="nucleotide sequence ID" value="XM_032946574.1"/>
</dbReference>
<feature type="region of interest" description="Disordered" evidence="1">
    <location>
        <begin position="1"/>
        <end position="42"/>
    </location>
</feature>
<evidence type="ECO:0000313" key="6">
    <source>
        <dbReference type="RefSeq" id="XP_032802464.1"/>
    </source>
</evidence>
<organism evidence="5 7">
    <name type="scientific">Petromyzon marinus</name>
    <name type="common">Sea lamprey</name>
    <dbReference type="NCBI Taxonomy" id="7757"/>
    <lineage>
        <taxon>Eukaryota</taxon>
        <taxon>Metazoa</taxon>
        <taxon>Chordata</taxon>
        <taxon>Craniata</taxon>
        <taxon>Vertebrata</taxon>
        <taxon>Cyclostomata</taxon>
        <taxon>Hyperoartia</taxon>
        <taxon>Petromyzontiformes</taxon>
        <taxon>Petromyzontidae</taxon>
        <taxon>Petromyzon</taxon>
    </lineage>
</organism>
<dbReference type="InterPro" id="IPR032436">
    <property type="entry name" value="URB1_C"/>
</dbReference>
<proteinExistence type="predicted"/>
<keyword evidence="5" id="KW-1185">Reference proteome</keyword>
<feature type="compositionally biased region" description="Basic and acidic residues" evidence="1">
    <location>
        <begin position="1184"/>
        <end position="1200"/>
    </location>
</feature>
<dbReference type="PANTHER" id="PTHR13500:SF0">
    <property type="entry name" value="NUCLEOLAR PRE-RIBOSOMAL-ASSOCIATED PROTEIN 1"/>
    <property type="match status" value="1"/>
</dbReference>
<gene>
    <name evidence="6 7" type="primary">URB1</name>
</gene>
<evidence type="ECO:0000313" key="5">
    <source>
        <dbReference type="Proteomes" id="UP001318040"/>
    </source>
</evidence>
<dbReference type="PANTHER" id="PTHR13500">
    <property type="entry name" value="NUCLEOLAR PRERIBOSOMAL-ASSOCIATED PROTEIN 1"/>
    <property type="match status" value="1"/>
</dbReference>
<accession>A0AAJ7SN90</accession>
<feature type="compositionally biased region" description="Basic and acidic residues" evidence="1">
    <location>
        <begin position="1016"/>
        <end position="1025"/>
    </location>
</feature>
<dbReference type="GO" id="GO:0000463">
    <property type="term" value="P:maturation of LSU-rRNA from tricistronic rRNA transcript (SSU-rRNA, 5.8S rRNA, LSU-rRNA)"/>
    <property type="evidence" value="ECO:0007669"/>
    <property type="project" value="TreeGrafter"/>
</dbReference>
<evidence type="ECO:0000259" key="4">
    <source>
        <dbReference type="Pfam" id="PF26140"/>
    </source>
</evidence>
<dbReference type="Pfam" id="PF11707">
    <property type="entry name" value="Npa1"/>
    <property type="match status" value="1"/>
</dbReference>
<dbReference type="CTD" id="9875"/>
<dbReference type="InterPro" id="IPR059018">
    <property type="entry name" value="HEAT_URB1"/>
</dbReference>
<evidence type="ECO:0000256" key="1">
    <source>
        <dbReference type="SAM" id="MobiDB-lite"/>
    </source>
</evidence>
<evidence type="ECO:0000259" key="3">
    <source>
        <dbReference type="Pfam" id="PF16201"/>
    </source>
</evidence>
<reference evidence="6 7" key="1">
    <citation type="submission" date="2025-04" db="UniProtKB">
        <authorList>
            <consortium name="RefSeq"/>
        </authorList>
    </citation>
    <scope>IDENTIFICATION</scope>
    <source>
        <tissue evidence="6 7">Sperm</tissue>
    </source>
</reference>
<feature type="compositionally biased region" description="Basic and acidic residues" evidence="1">
    <location>
        <begin position="20"/>
        <end position="37"/>
    </location>
</feature>
<feature type="compositionally biased region" description="Basic residues" evidence="1">
    <location>
        <begin position="1205"/>
        <end position="1216"/>
    </location>
</feature>
<feature type="domain" description="URB1 C-terminal" evidence="3">
    <location>
        <begin position="1738"/>
        <end position="1924"/>
    </location>
</feature>
<dbReference type="Pfam" id="PF16201">
    <property type="entry name" value="NopRA1"/>
    <property type="match status" value="1"/>
</dbReference>
<feature type="domain" description="URB1 N-terminal" evidence="2">
    <location>
        <begin position="90"/>
        <end position="403"/>
    </location>
</feature>
<dbReference type="InterPro" id="IPR039844">
    <property type="entry name" value="URB1"/>
</dbReference>
<feature type="region of interest" description="Disordered" evidence="1">
    <location>
        <begin position="2082"/>
        <end position="2109"/>
    </location>
</feature>
<dbReference type="KEGG" id="pmrn:116938854"/>
<feature type="region of interest" description="Disordered" evidence="1">
    <location>
        <begin position="993"/>
        <end position="1025"/>
    </location>
</feature>
<dbReference type="Pfam" id="PF26140">
    <property type="entry name" value="HEAT_URB1"/>
    <property type="match status" value="1"/>
</dbReference>
<dbReference type="RefSeq" id="XP_032802464.1">
    <property type="nucleotide sequence ID" value="XM_032946573.1"/>
</dbReference>
<dbReference type="GO" id="GO:0005730">
    <property type="term" value="C:nucleolus"/>
    <property type="evidence" value="ECO:0007669"/>
    <property type="project" value="TreeGrafter"/>
</dbReference>
<dbReference type="InterPro" id="IPR016024">
    <property type="entry name" value="ARM-type_fold"/>
</dbReference>
<dbReference type="SUPFAM" id="SSF48371">
    <property type="entry name" value="ARM repeat"/>
    <property type="match status" value="2"/>
</dbReference>
<evidence type="ECO:0000313" key="7">
    <source>
        <dbReference type="RefSeq" id="XP_032802465.1"/>
    </source>
</evidence>
<dbReference type="Proteomes" id="UP001318040">
    <property type="component" value="Chromosome 4"/>
</dbReference>
<name>A0AAJ7SN90_PETMA</name>
<sequence length="2355" mass="257344">MGAKRGNGDAGEGARPPKVARADEKQEEHGEQQKQEQQEEEFTATRFKQLLQHPDTALRALETFVSLSKQLPAEGLHDVVEGFVKISGECAEIFKLLDGERLRDRELSKVWEALEAVLLRTAGDLARYWSVGAEVVRKLLQGHMRLMYSCLSSADARCVLAALKLLCAVVMQGADAARDLFGHFDFSHKSLPYLARRRDAKRKEDIRMAYVRFTLSFLISGDANTVRQVLELKDFLIDVFRAGLKEDRVSTVNLLLCTLRQKVVENPGVSKTQKVRFFTAAILNQIAGVFKWDGVDDVSDETTDGSEAGRALVCDLAYDFLLHLCCSVKTGIAFRDPSLGTSSRSGNLTLLQLLLDLRSSVCEEPWAGRLAVELLRACPDLLGRYLQQTDISFVPRARSAWLRNVRFLRQVYEAQPLVSPLFDLPERLALPRAVAVVMVTTTPPVATRAMLTQGLNVPHSVVRHTTLSLISLMLTRMLGSMERCGAGGVGDACDAGGGTAGGGGGPYSPRELQELRTAMSEAIGKVLPDVTSLISAWNQISGPAKASEAVPAQEPACEKDEGKELGEVQEMLLKAELLHVLRLYQQVAPHLLAQSSFDFSKLLVGVTSEGTPPILQYRTLQLMLALPVSRYAWFKCRELVEGAADGTLDGSDKSTFYLLLRMFVCSDHPQLQSATQQLLVKILRDSGVFDFTWRELDIWLKGLLDFSREQQEPILTFLEKVVCKVLASPYVYLDKVSEFVQEAATLRNLDSHTPNADACSDVDAGLLTELGGEGVEQPLPQDAIAASFPYSALVPCSLQLLLPLLPLQKRGAGAVCRYLARTLKEVLHSQTEPLTLVLALQALQRPLSDARSEGDGRLPRAALSTVAEFHRYYAPFVPASVREELFVGVKTREADVPTEEEAYGELLERLCWGRHEHLLLPSSHDALLRAAAHIPASRLTSATRHTLLYLQHVTQRFLEYDQDTGPQVIAAYGQLLLGIISRAEVLERGEVERVEECSGGETQGEDEVPLQSSASKADRTSEQKSEQDLLVEDVFSTLNLQKDLDNSEILRDVVATVLKHPTLHDLFAVGSGSLARGTGSACPAEHLTNAVVSLMCTLLDTPAVGEHVELCVPFLRRLVAGAAAVVSSSAASSSVAAAAVLANLRRLRHLLPTSDVNNLVELLLRLPAHSLLIGGDDNNDADAVGDRAERTPDGGRDATEGRGATGKKGKQRRRQSLKSGGTDSAAVGLTVFGETLAALLERLGTEDLSVLHAAHVRLVLALAVRSRRSELLAPLASSLLSRGGGSVAVAVASVPVHTMGGLLTRGSLLAQPTEAVHLAAGLVARSRSHRAAFELWALRGGGVEALRQHPASLWELLEAYLTHVELADPCRPAHVGEAALRALLPLAWPVLWGGDSDDDAPGSPALLARLLLLPEHDRGGAARRAIVASCAGGWEPFLSALLARLQGGNHVDWWEVVDVLLPGPFRGVEDRVAEACVRCLITTFSAKQERDKCFETHVLNRLQKLLASDVELPAKLWNTFMKTALKHRYDDPVTLATVTKVIESCSTVLAPGVLHTMVTGHSLFLPILLSGEQLARGALVKLLFTLVQKCPNICDIHHFALLLGAYTATLSETDQCLLLLMRIYENNNLSLLDFRLLMWGPEAVSLHATRRTLGRSLWQLPSPDRILGLLDAGRMYETAVNFPLHRTLLPDTLQEEEEFCAAGGSHLYDPAFLLPLFSAILVPECAVDCRRFVEVHGLGLVFAGLASLHPALRGACYHVLALFHSQLEGSHFPEKPQLLYLLEFVRNGVTQPNMRLSCIATTFLADTAALLLKPEHHMYSRINIFLLSHQYLDSKKIPAFYKFFFSQDVEEREWSLGLLAKGLRDRASLMVCAQQRVLSILMAHHTSPLSSLATQEHVVRVLSRAAAVPRAASSLVHEGGLLAWLAVLVSRPAVSSRALGSLVELLHRLWLSVGAAAEEEQQGGGSETGGRSGTGKTKHAISLEIIDEFLHVLLTLLQHNSSHLHCLAFSRCVCTLESLLVARSRFTHDPSPLTSHDIQLLLFAWARVSSSAKLPHHLPTFAFEQAAARDIGLEMGMRKRAPKSALRGAEQQLQREEEEEGVEGAEGGGRDSAACTVLLSTSRLALARCITFWSPVPELPGSPPLGLERKPPGGTAETLSLTLHWLFSDETFLSAMISEKPGSALCILKWLTGGVTSQVTLLDAVLSESLVLRRLLQLYHGLAEGHFCQEMCGSRLQTMQAFAELFLSFLDRSVETGREKPPSPAGSIPSLCTRSLPKLANAVADKEAAWYLISLCVRESWLGMGDSPHLRSHLDSFLQLERNTPPFTSEEPSVKKHSRSLSLLLSEMREALKQE</sequence>
<feature type="region of interest" description="Disordered" evidence="1">
    <location>
        <begin position="1181"/>
        <end position="1222"/>
    </location>
</feature>
<dbReference type="InterPro" id="IPR021714">
    <property type="entry name" value="URB1_N"/>
</dbReference>